<keyword evidence="4 7" id="KW-1133">Transmembrane helix</keyword>
<dbReference type="InterPro" id="IPR027379">
    <property type="entry name" value="CLS_N"/>
</dbReference>
<sequence length="122" mass="13626">MPYLGLITLAVLILALIDIIRAEEGAIHGMPKLAWIMLVVVIPIIGALLWIGFGRPTADDIAAEPARPRGEFPEYDHPHRARAADPGADREFLRQVRARAEEQRRKAREQQQRGTDEQTPGT</sequence>
<evidence type="ECO:0000256" key="6">
    <source>
        <dbReference type="SAM" id="MobiDB-lite"/>
    </source>
</evidence>
<feature type="compositionally biased region" description="Basic and acidic residues" evidence="6">
    <location>
        <begin position="87"/>
        <end position="116"/>
    </location>
</feature>
<evidence type="ECO:0000313" key="8">
    <source>
        <dbReference type="EMBL" id="QHN38249.1"/>
    </source>
</evidence>
<feature type="region of interest" description="Disordered" evidence="6">
    <location>
        <begin position="65"/>
        <end position="122"/>
    </location>
</feature>
<dbReference type="AlphaFoldDB" id="A0A857KG12"/>
<gene>
    <name evidence="8" type="ORF">GII30_02780</name>
</gene>
<reference evidence="8" key="1">
    <citation type="journal article" date="2021" name="Nat. Microbiol.">
        <title>Cocultivation of an ultrasmall environmental parasitic bacterium with lytic ability against bacteria associated with wastewater foams.</title>
        <authorList>
            <person name="Batinovic S."/>
            <person name="Rose J.J.A."/>
            <person name="Ratcliffe J."/>
            <person name="Seviour R.J."/>
            <person name="Petrovski S."/>
        </authorList>
    </citation>
    <scope>NUCLEOTIDE SEQUENCE</scope>
    <source>
        <strain evidence="8">CON44</strain>
    </source>
</reference>
<evidence type="ECO:0000256" key="1">
    <source>
        <dbReference type="ARBA" id="ARBA00004651"/>
    </source>
</evidence>
<keyword evidence="3 7" id="KW-0812">Transmembrane</keyword>
<keyword evidence="5 7" id="KW-0472">Membrane</keyword>
<comment type="subcellular location">
    <subcellularLocation>
        <location evidence="1">Cell membrane</location>
        <topology evidence="1">Multi-pass membrane protein</topology>
    </subcellularLocation>
</comment>
<accession>A0A857KG12</accession>
<keyword evidence="2" id="KW-1003">Cell membrane</keyword>
<dbReference type="EMBL" id="CP045810">
    <property type="protein sequence ID" value="QHN38249.1"/>
    <property type="molecule type" value="Genomic_DNA"/>
</dbReference>
<evidence type="ECO:0000256" key="7">
    <source>
        <dbReference type="SAM" id="Phobius"/>
    </source>
</evidence>
<name>A0A857KG12_9ACTN</name>
<evidence type="ECO:0000256" key="4">
    <source>
        <dbReference type="ARBA" id="ARBA00022989"/>
    </source>
</evidence>
<evidence type="ECO:0000256" key="5">
    <source>
        <dbReference type="ARBA" id="ARBA00023136"/>
    </source>
</evidence>
<evidence type="ECO:0000256" key="2">
    <source>
        <dbReference type="ARBA" id="ARBA00022475"/>
    </source>
</evidence>
<protein>
    <submittedName>
        <fullName evidence="8">Uncharacterized protein</fullName>
    </submittedName>
</protein>
<dbReference type="Pfam" id="PF13396">
    <property type="entry name" value="PLDc_N"/>
    <property type="match status" value="1"/>
</dbReference>
<feature type="transmembrane region" description="Helical" evidence="7">
    <location>
        <begin position="32"/>
        <end position="53"/>
    </location>
</feature>
<dbReference type="GO" id="GO:0005886">
    <property type="term" value="C:plasma membrane"/>
    <property type="evidence" value="ECO:0007669"/>
    <property type="project" value="UniProtKB-SubCell"/>
</dbReference>
<proteinExistence type="predicted"/>
<dbReference type="RefSeq" id="WP_005193428.1">
    <property type="nucleotide sequence ID" value="NZ_CP045804.1"/>
</dbReference>
<evidence type="ECO:0000256" key="3">
    <source>
        <dbReference type="ARBA" id="ARBA00022692"/>
    </source>
</evidence>
<organism evidence="8">
    <name type="scientific">Gordonia amarae</name>
    <dbReference type="NCBI Taxonomy" id="36821"/>
    <lineage>
        <taxon>Bacteria</taxon>
        <taxon>Bacillati</taxon>
        <taxon>Actinomycetota</taxon>
        <taxon>Actinomycetes</taxon>
        <taxon>Mycobacteriales</taxon>
        <taxon>Gordoniaceae</taxon>
        <taxon>Gordonia</taxon>
    </lineage>
</organism>
<feature type="compositionally biased region" description="Basic and acidic residues" evidence="6">
    <location>
        <begin position="66"/>
        <end position="78"/>
    </location>
</feature>